<reference evidence="1 2" key="1">
    <citation type="submission" date="2021-03" db="EMBL/GenBank/DDBJ databases">
        <title>Genomic Encyclopedia of Type Strains, Phase IV (KMG-IV): sequencing the most valuable type-strain genomes for metagenomic binning, comparative biology and taxonomic classification.</title>
        <authorList>
            <person name="Goeker M."/>
        </authorList>
    </citation>
    <scope>NUCLEOTIDE SEQUENCE [LARGE SCALE GENOMIC DNA]</scope>
    <source>
        <strain evidence="1 2">DSM 28650</strain>
    </source>
</reference>
<name>A0ABS4K4Z1_9CLOT</name>
<sequence length="60" mass="6891">MWVNCLDRNIFIKSLYSEVPHLSNAQIKALCISDEGNRVTLGFDMPYYAEFPPQKWLGLG</sequence>
<gene>
    <name evidence="1" type="ORF">J2Z44_002679</name>
</gene>
<evidence type="ECO:0000313" key="1">
    <source>
        <dbReference type="EMBL" id="MBP2022854.1"/>
    </source>
</evidence>
<keyword evidence="2" id="KW-1185">Reference proteome</keyword>
<comment type="caution">
    <text evidence="1">The sequence shown here is derived from an EMBL/GenBank/DDBJ whole genome shotgun (WGS) entry which is preliminary data.</text>
</comment>
<dbReference type="RefSeq" id="WP_021285372.1">
    <property type="nucleotide sequence ID" value="NZ_JAGGLL010000020.1"/>
</dbReference>
<accession>A0ABS4K4Z1</accession>
<evidence type="ECO:0000313" key="2">
    <source>
        <dbReference type="Proteomes" id="UP001519308"/>
    </source>
</evidence>
<protein>
    <submittedName>
        <fullName evidence="1">Uncharacterized protein</fullName>
    </submittedName>
</protein>
<organism evidence="1 2">
    <name type="scientific">Clostridium punense</name>
    <dbReference type="NCBI Taxonomy" id="1054297"/>
    <lineage>
        <taxon>Bacteria</taxon>
        <taxon>Bacillati</taxon>
        <taxon>Bacillota</taxon>
        <taxon>Clostridia</taxon>
        <taxon>Eubacteriales</taxon>
        <taxon>Clostridiaceae</taxon>
        <taxon>Clostridium</taxon>
    </lineage>
</organism>
<dbReference type="EMBL" id="JAGGLL010000020">
    <property type="protein sequence ID" value="MBP2022854.1"/>
    <property type="molecule type" value="Genomic_DNA"/>
</dbReference>
<dbReference type="Proteomes" id="UP001519308">
    <property type="component" value="Unassembled WGS sequence"/>
</dbReference>
<proteinExistence type="predicted"/>